<dbReference type="EMBL" id="JACKTY010000049">
    <property type="protein sequence ID" value="MCV7230149.1"/>
    <property type="molecule type" value="Genomic_DNA"/>
</dbReference>
<organism evidence="2 3">
    <name type="scientific">Mycolicibacterium komossense</name>
    <dbReference type="NCBI Taxonomy" id="1779"/>
    <lineage>
        <taxon>Bacteria</taxon>
        <taxon>Bacillati</taxon>
        <taxon>Actinomycetota</taxon>
        <taxon>Actinomycetes</taxon>
        <taxon>Mycobacteriales</taxon>
        <taxon>Mycobacteriaceae</taxon>
        <taxon>Mycolicibacterium</taxon>
    </lineage>
</organism>
<accession>A0ABT3CL39</accession>
<keyword evidence="3" id="KW-1185">Reference proteome</keyword>
<gene>
    <name evidence="2" type="ORF">H7J73_29500</name>
</gene>
<reference evidence="2 3" key="1">
    <citation type="journal article" date="2022" name="BMC Genomics">
        <title>Comparative genome analysis of mycobacteria focusing on tRNA and non-coding RNA.</title>
        <authorList>
            <person name="Behra P.R.K."/>
            <person name="Pettersson B.M.F."/>
            <person name="Ramesh M."/>
            <person name="Das S."/>
            <person name="Dasgupta S."/>
            <person name="Kirsebom L.A."/>
        </authorList>
    </citation>
    <scope>NUCLEOTIDE SEQUENCE [LARGE SCALE GENOMIC DNA]</scope>
    <source>
        <strain evidence="2 3">DSM 44078</strain>
    </source>
</reference>
<dbReference type="RefSeq" id="WP_264071422.1">
    <property type="nucleotide sequence ID" value="NZ_JACKTY010000049.1"/>
</dbReference>
<feature type="transmembrane region" description="Helical" evidence="1">
    <location>
        <begin position="123"/>
        <end position="142"/>
    </location>
</feature>
<evidence type="ECO:0000313" key="3">
    <source>
        <dbReference type="Proteomes" id="UP001526201"/>
    </source>
</evidence>
<proteinExistence type="predicted"/>
<name>A0ABT3CL39_9MYCO</name>
<sequence length="485" mass="51228">MAFTDVVGSGYGTVKRQVESSAAGHSRFAFWWRIAAVVALFCVAYGAVFFRVISDSVDGSRAVFLVVAPILVVTAATGYRTPPRGVGDNESDWIVAALTGVAGFTMIALITNRFPTLAGMWRLELVGGLVWVACAGMVIFSVRHVVRMWQVWLFALICATTVPYLLASSALGGSDIAAVAVGTVFGTYAVYMAGGRTRQRWRLVAAALYLVIGLVAAIMLTPMFGLMVTIIVVAGIAPALTAFGLYHFTEWTGNHRTGAVTVGFHPLSVRSLVALAVIAVALLSIHLPSNRPPAPPLVNADWTQRSVLGPTTNFEFITRFLGPGSRLTRVKVPASAGQPAAAVDVMSAPTLAALQDYSDAVWYPASKPVNYQPASVDVELPAGARSAHTDADAASDGGATDWYALTWLWQTPAAFQRVTVVVNQHIDADNVVAPQPLTLSDNLAGPAAWIARQQADGVGPVAPEVVDRAVEVSRLVLHAGGLPVA</sequence>
<comment type="caution">
    <text evidence="2">The sequence shown here is derived from an EMBL/GenBank/DDBJ whole genome shotgun (WGS) entry which is preliminary data.</text>
</comment>
<feature type="transmembrane region" description="Helical" evidence="1">
    <location>
        <begin position="176"/>
        <end position="194"/>
    </location>
</feature>
<feature type="transmembrane region" description="Helical" evidence="1">
    <location>
        <begin position="227"/>
        <end position="248"/>
    </location>
</feature>
<keyword evidence="1" id="KW-0472">Membrane</keyword>
<evidence type="ECO:0008006" key="4">
    <source>
        <dbReference type="Google" id="ProtNLM"/>
    </source>
</evidence>
<protein>
    <recommendedName>
        <fullName evidence="4">Transmembrane protein</fullName>
    </recommendedName>
</protein>
<keyword evidence="1" id="KW-1133">Transmembrane helix</keyword>
<feature type="transmembrane region" description="Helical" evidence="1">
    <location>
        <begin position="30"/>
        <end position="50"/>
    </location>
</feature>
<feature type="transmembrane region" description="Helical" evidence="1">
    <location>
        <begin position="62"/>
        <end position="81"/>
    </location>
</feature>
<feature type="transmembrane region" description="Helical" evidence="1">
    <location>
        <begin position="200"/>
        <end position="220"/>
    </location>
</feature>
<feature type="transmembrane region" description="Helical" evidence="1">
    <location>
        <begin position="268"/>
        <end position="287"/>
    </location>
</feature>
<evidence type="ECO:0000256" key="1">
    <source>
        <dbReference type="SAM" id="Phobius"/>
    </source>
</evidence>
<feature type="transmembrane region" description="Helical" evidence="1">
    <location>
        <begin position="148"/>
        <end position="167"/>
    </location>
</feature>
<dbReference type="Proteomes" id="UP001526201">
    <property type="component" value="Unassembled WGS sequence"/>
</dbReference>
<feature type="transmembrane region" description="Helical" evidence="1">
    <location>
        <begin position="93"/>
        <end position="111"/>
    </location>
</feature>
<evidence type="ECO:0000313" key="2">
    <source>
        <dbReference type="EMBL" id="MCV7230149.1"/>
    </source>
</evidence>
<keyword evidence="1" id="KW-0812">Transmembrane</keyword>